<dbReference type="Pfam" id="PF08640">
    <property type="entry name" value="U3_assoc_6"/>
    <property type="match status" value="1"/>
</dbReference>
<dbReference type="PANTHER" id="PTHR23271">
    <property type="entry name" value="HEPATOCELLULAR CARCINOMA-ASSOCIATED ANTIGEN 66"/>
    <property type="match status" value="1"/>
</dbReference>
<evidence type="ECO:0000313" key="7">
    <source>
        <dbReference type="Proteomes" id="UP000678393"/>
    </source>
</evidence>
<name>A0A8S4A2G6_9EUPU</name>
<evidence type="ECO:0000256" key="2">
    <source>
        <dbReference type="ARBA" id="ARBA00022552"/>
    </source>
</evidence>
<feature type="domain" description="U3 small nucleolar RNA-associated protein 6 N-terminal" evidence="5">
    <location>
        <begin position="9"/>
        <end position="91"/>
    </location>
</feature>
<dbReference type="InterPro" id="IPR055347">
    <property type="entry name" value="UTP6_N"/>
</dbReference>
<dbReference type="Gene3D" id="1.25.40.10">
    <property type="entry name" value="Tetratricopeptide repeat domain"/>
    <property type="match status" value="1"/>
</dbReference>
<dbReference type="GO" id="GO:0030515">
    <property type="term" value="F:snoRNA binding"/>
    <property type="evidence" value="ECO:0007669"/>
    <property type="project" value="InterPro"/>
</dbReference>
<proteinExistence type="predicted"/>
<accession>A0A8S4A2G6</accession>
<dbReference type="AlphaFoldDB" id="A0A8S4A2G6"/>
<dbReference type="EMBL" id="CAJHNH020008472">
    <property type="protein sequence ID" value="CAG5135929.1"/>
    <property type="molecule type" value="Genomic_DNA"/>
</dbReference>
<comment type="caution">
    <text evidence="6">The sequence shown here is derived from an EMBL/GenBank/DDBJ whole genome shotgun (WGS) entry which is preliminary data.</text>
</comment>
<feature type="non-terminal residue" evidence="6">
    <location>
        <position position="1"/>
    </location>
</feature>
<comment type="subcellular location">
    <subcellularLocation>
        <location evidence="1">Nucleus</location>
        <location evidence="1">Nucleolus</location>
    </subcellularLocation>
</comment>
<evidence type="ECO:0000256" key="4">
    <source>
        <dbReference type="ARBA" id="ARBA00023242"/>
    </source>
</evidence>
<evidence type="ECO:0000256" key="3">
    <source>
        <dbReference type="ARBA" id="ARBA00022737"/>
    </source>
</evidence>
<protein>
    <recommendedName>
        <fullName evidence="5">U3 small nucleolar RNA-associated protein 6 N-terminal domain-containing protein</fullName>
    </recommendedName>
</protein>
<sequence length="309" mass="36297">MAEYVHQTLEEMIPELEEMNKLGLFSVKETKIILKNRENHEYKLRQLTKTKAMFLNYIDYEKKVLELLKIRRKKLGLDSKKRDIEKSIADRIHKLYRLMITRFPEDVSLWEQHIQLSKDLKEKAYVTRLYNQVLKIHSHSQELTRGNANSELAREILLKGQRVNPESQVIILEMYRMELELAKQILKRKAVLGIATSEAQPQASNAEEDKVTELKLAEIVYRQGVELFPDNPEFHLKLFNICCFFKEAETQQKLIMADLKRLYPDTPIVWNALALSNLQKFKKLSPVQRKDAIAKCLDIYSEAVERVPT</sequence>
<evidence type="ECO:0000256" key="1">
    <source>
        <dbReference type="ARBA" id="ARBA00004604"/>
    </source>
</evidence>
<reference evidence="6" key="1">
    <citation type="submission" date="2021-04" db="EMBL/GenBank/DDBJ databases">
        <authorList>
            <consortium name="Molecular Ecology Group"/>
        </authorList>
    </citation>
    <scope>NUCLEOTIDE SEQUENCE</scope>
</reference>
<keyword evidence="4" id="KW-0539">Nucleus</keyword>
<dbReference type="PANTHER" id="PTHR23271:SF1">
    <property type="entry name" value="U3 SMALL NUCLEOLAR RNA-ASSOCIATED PROTEIN 6 HOMOLOG"/>
    <property type="match status" value="1"/>
</dbReference>
<dbReference type="InterPro" id="IPR013949">
    <property type="entry name" value="Utp6"/>
</dbReference>
<evidence type="ECO:0000259" key="5">
    <source>
        <dbReference type="Pfam" id="PF08640"/>
    </source>
</evidence>
<dbReference type="GO" id="GO:0000462">
    <property type="term" value="P:maturation of SSU-rRNA from tricistronic rRNA transcript (SSU-rRNA, 5.8S rRNA, LSU-rRNA)"/>
    <property type="evidence" value="ECO:0007669"/>
    <property type="project" value="InterPro"/>
</dbReference>
<dbReference type="GO" id="GO:0032040">
    <property type="term" value="C:small-subunit processome"/>
    <property type="evidence" value="ECO:0007669"/>
    <property type="project" value="TreeGrafter"/>
</dbReference>
<keyword evidence="2" id="KW-0698">rRNA processing</keyword>
<dbReference type="Proteomes" id="UP000678393">
    <property type="component" value="Unassembled WGS sequence"/>
</dbReference>
<keyword evidence="7" id="KW-1185">Reference proteome</keyword>
<dbReference type="GO" id="GO:0034388">
    <property type="term" value="C:Pwp2p-containing subcomplex of 90S preribosome"/>
    <property type="evidence" value="ECO:0007669"/>
    <property type="project" value="TreeGrafter"/>
</dbReference>
<dbReference type="SUPFAM" id="SSF48452">
    <property type="entry name" value="TPR-like"/>
    <property type="match status" value="1"/>
</dbReference>
<dbReference type="InterPro" id="IPR011990">
    <property type="entry name" value="TPR-like_helical_dom_sf"/>
</dbReference>
<gene>
    <name evidence="6" type="ORF">CUNI_LOCUS21487</name>
</gene>
<dbReference type="OrthoDB" id="28112at2759"/>
<organism evidence="6 7">
    <name type="scientific">Candidula unifasciata</name>
    <dbReference type="NCBI Taxonomy" id="100452"/>
    <lineage>
        <taxon>Eukaryota</taxon>
        <taxon>Metazoa</taxon>
        <taxon>Spiralia</taxon>
        <taxon>Lophotrochozoa</taxon>
        <taxon>Mollusca</taxon>
        <taxon>Gastropoda</taxon>
        <taxon>Heterobranchia</taxon>
        <taxon>Euthyneura</taxon>
        <taxon>Panpulmonata</taxon>
        <taxon>Eupulmonata</taxon>
        <taxon>Stylommatophora</taxon>
        <taxon>Helicina</taxon>
        <taxon>Helicoidea</taxon>
        <taxon>Geomitridae</taxon>
        <taxon>Candidula</taxon>
    </lineage>
</organism>
<keyword evidence="3" id="KW-0677">Repeat</keyword>
<evidence type="ECO:0000313" key="6">
    <source>
        <dbReference type="EMBL" id="CAG5135929.1"/>
    </source>
</evidence>